<dbReference type="PANTHER" id="PTHR10972:SF96">
    <property type="entry name" value="OXYSTEROL-BINDING PROTEIN-RELATED PROTEIN 1A-RELATED"/>
    <property type="match status" value="1"/>
</dbReference>
<keyword evidence="10" id="KW-1185">Reference proteome</keyword>
<dbReference type="InterPro" id="IPR037239">
    <property type="entry name" value="OSBP_sf"/>
</dbReference>
<feature type="region of interest" description="Disordered" evidence="7">
    <location>
        <begin position="139"/>
        <end position="159"/>
    </location>
</feature>
<keyword evidence="3" id="KW-0813">Transport</keyword>
<dbReference type="SUPFAM" id="SSF50729">
    <property type="entry name" value="PH domain-like"/>
    <property type="match status" value="1"/>
</dbReference>
<dbReference type="EMBL" id="JASFZW010000004">
    <property type="protein sequence ID" value="KAK2078356.1"/>
    <property type="molecule type" value="Genomic_DNA"/>
</dbReference>
<organism evidence="9 10">
    <name type="scientific">Prototheca wickerhamii</name>
    <dbReference type="NCBI Taxonomy" id="3111"/>
    <lineage>
        <taxon>Eukaryota</taxon>
        <taxon>Viridiplantae</taxon>
        <taxon>Chlorophyta</taxon>
        <taxon>core chlorophytes</taxon>
        <taxon>Trebouxiophyceae</taxon>
        <taxon>Chlorellales</taxon>
        <taxon>Chlorellaceae</taxon>
        <taxon>Prototheca</taxon>
    </lineage>
</organism>
<dbReference type="AlphaFoldDB" id="A0AAD9III8"/>
<dbReference type="PANTHER" id="PTHR10972">
    <property type="entry name" value="OXYSTEROL-BINDING PROTEIN-RELATED"/>
    <property type="match status" value="1"/>
</dbReference>
<evidence type="ECO:0000313" key="9">
    <source>
        <dbReference type="EMBL" id="KAK2078356.1"/>
    </source>
</evidence>
<reference evidence="9" key="1">
    <citation type="submission" date="2021-01" db="EMBL/GenBank/DDBJ databases">
        <authorList>
            <person name="Eckstrom K.M.E."/>
        </authorList>
    </citation>
    <scope>NUCLEOTIDE SEQUENCE</scope>
    <source>
        <strain evidence="9">UVCC 0001</strain>
    </source>
</reference>
<dbReference type="GO" id="GO:0032934">
    <property type="term" value="F:sterol binding"/>
    <property type="evidence" value="ECO:0007669"/>
    <property type="project" value="TreeGrafter"/>
</dbReference>
<protein>
    <recommendedName>
        <fullName evidence="8">PH domain-containing protein</fullName>
    </recommendedName>
</protein>
<evidence type="ECO:0000256" key="2">
    <source>
        <dbReference type="ARBA" id="ARBA00008842"/>
    </source>
</evidence>
<gene>
    <name evidence="9" type="ORF">QBZ16_003196</name>
</gene>
<dbReference type="InterPro" id="IPR011993">
    <property type="entry name" value="PH-like_dom_sf"/>
</dbReference>
<proteinExistence type="inferred from homology"/>
<evidence type="ECO:0000256" key="5">
    <source>
        <dbReference type="ARBA" id="ARBA00023121"/>
    </source>
</evidence>
<comment type="caution">
    <text evidence="9">The sequence shown here is derived from an EMBL/GenBank/DDBJ whole genome shotgun (WGS) entry which is preliminary data.</text>
</comment>
<dbReference type="Gene3D" id="3.30.70.3490">
    <property type="match status" value="1"/>
</dbReference>
<evidence type="ECO:0000256" key="7">
    <source>
        <dbReference type="SAM" id="MobiDB-lite"/>
    </source>
</evidence>
<feature type="compositionally biased region" description="Low complexity" evidence="7">
    <location>
        <begin position="139"/>
        <end position="152"/>
    </location>
</feature>
<dbReference type="Gene3D" id="2.40.160.120">
    <property type="match status" value="1"/>
</dbReference>
<feature type="region of interest" description="Disordered" evidence="7">
    <location>
        <begin position="319"/>
        <end position="344"/>
    </location>
</feature>
<dbReference type="Proteomes" id="UP001255856">
    <property type="component" value="Unassembled WGS sequence"/>
</dbReference>
<comment type="function">
    <text evidence="1">May be involved in the transport of sterols.</text>
</comment>
<accession>A0AAD9III8</accession>
<sequence>MSKLPDDSNAFHQSFVQAGDWFKELGRALNLTSSGPLAVSDAPDLRRPSFNRPLPRTGIISDKPQIVAGILLKYVNLGAGWRHRLFVLQDGVIRYYKVLGANVVRTHEILDGLREQGDLYLIGAEVALLEESERWDSSGVRSARRSSSNVGRAPPPAQGEVHVQVATLRESSSDYRKFYIHTGTTTLSLRAETTEDRWVWVEALRASKAAWQGLTPTEAGALARAPEDRILSRDDDFLELLSEAERRLASLGVRSREAQSYVQDLLLQEHQKLHQVLVAEENKRAALLRKIYQLENARRELETALVVEGRQSARVAARAGGFGDEGAPSAESPLGGAGGFDAADSERAYLPDGEETDTEDDEFFDAEEVDGLARAGSRVGLRAGHARRRSLSSSLTPSGSFHEALLDAENTGVGTTGGLSDALTLTQQLPRPSSPDSSDPAWVAAELARGLPPRRAALPPPAQQEKTVSLWSLIKGMVGKDLSRVCLPVYFNEPLSALEKQVEDLEYSELLDAAARLAPGSTDRLLYVAAFAVSGYSATAQRTAKPFNPLLGETYELVAAEKGLRVLAEKVVHHPTVLAMHAEGRAWTLDSDADVHSKFWGRSIELRPEGVQRLAFADGDVYVWNKVTTSINNLVLGKIYVDHGGIMRVRGLRSGLCMRVRFKETGIFDRDPRQVRGVIERGAEKFDRPTLQGHWDDALEAELEDGSRVELWRRNPPARSPTRYNLTAYAIALNEVRPGDDRLLAPTDCRRRPDQHFLELGEYDKANEEKQRLEHKQRAARKAAERGDPIRPRWFELVPGAKAGEEPSYRYSGGYWEARQEGSFSNCRDIFGVDPTPAE</sequence>
<evidence type="ECO:0000256" key="6">
    <source>
        <dbReference type="SAM" id="Coils"/>
    </source>
</evidence>
<evidence type="ECO:0000313" key="10">
    <source>
        <dbReference type="Proteomes" id="UP001255856"/>
    </source>
</evidence>
<evidence type="ECO:0000259" key="8">
    <source>
        <dbReference type="PROSITE" id="PS50003"/>
    </source>
</evidence>
<name>A0AAD9III8_PROWI</name>
<dbReference type="SUPFAM" id="SSF144000">
    <property type="entry name" value="Oxysterol-binding protein-like"/>
    <property type="match status" value="1"/>
</dbReference>
<keyword evidence="5" id="KW-0446">Lipid-binding</keyword>
<dbReference type="GO" id="GO:0005829">
    <property type="term" value="C:cytosol"/>
    <property type="evidence" value="ECO:0007669"/>
    <property type="project" value="TreeGrafter"/>
</dbReference>
<evidence type="ECO:0000256" key="3">
    <source>
        <dbReference type="ARBA" id="ARBA00022448"/>
    </source>
</evidence>
<dbReference type="InterPro" id="IPR000648">
    <property type="entry name" value="Oxysterol-bd"/>
</dbReference>
<comment type="similarity">
    <text evidence="2">Belongs to the OSBP family.</text>
</comment>
<feature type="domain" description="PH" evidence="8">
    <location>
        <begin position="64"/>
        <end position="209"/>
    </location>
</feature>
<evidence type="ECO:0000256" key="4">
    <source>
        <dbReference type="ARBA" id="ARBA00023055"/>
    </source>
</evidence>
<dbReference type="FunFam" id="2.40.160.120:FF:000001">
    <property type="entry name" value="Oxysterol-binding protein"/>
    <property type="match status" value="1"/>
</dbReference>
<dbReference type="InterPro" id="IPR001849">
    <property type="entry name" value="PH_domain"/>
</dbReference>
<dbReference type="Gene3D" id="2.30.29.30">
    <property type="entry name" value="Pleckstrin-homology domain (PH domain)/Phosphotyrosine-binding domain (PTB)"/>
    <property type="match status" value="1"/>
</dbReference>
<keyword evidence="6" id="KW-0175">Coiled coil</keyword>
<evidence type="ECO:0000256" key="1">
    <source>
        <dbReference type="ARBA" id="ARBA00003361"/>
    </source>
</evidence>
<dbReference type="GO" id="GO:0120009">
    <property type="term" value="P:intermembrane lipid transfer"/>
    <property type="evidence" value="ECO:0007669"/>
    <property type="project" value="UniProtKB-ARBA"/>
</dbReference>
<dbReference type="Pfam" id="PF01237">
    <property type="entry name" value="Oxysterol_BP"/>
    <property type="match status" value="1"/>
</dbReference>
<dbReference type="PROSITE" id="PS50003">
    <property type="entry name" value="PH_DOMAIN"/>
    <property type="match status" value="1"/>
</dbReference>
<keyword evidence="4" id="KW-0445">Lipid transport</keyword>
<feature type="coiled-coil region" evidence="6">
    <location>
        <begin position="277"/>
        <end position="304"/>
    </location>
</feature>
<dbReference type="SMART" id="SM00233">
    <property type="entry name" value="PH"/>
    <property type="match status" value="1"/>
</dbReference>
<dbReference type="GO" id="GO:0016020">
    <property type="term" value="C:membrane"/>
    <property type="evidence" value="ECO:0007669"/>
    <property type="project" value="TreeGrafter"/>
</dbReference>